<evidence type="ECO:0000256" key="1">
    <source>
        <dbReference type="ARBA" id="ARBA00004123"/>
    </source>
</evidence>
<proteinExistence type="inferred from homology"/>
<dbReference type="OrthoDB" id="2020720at2759"/>
<keyword evidence="5" id="KW-0507">mRNA processing</keyword>
<dbReference type="InterPro" id="IPR001163">
    <property type="entry name" value="Sm_dom_euk/arc"/>
</dbReference>
<dbReference type="GO" id="GO:0005687">
    <property type="term" value="C:U4 snRNP"/>
    <property type="evidence" value="ECO:0007669"/>
    <property type="project" value="TreeGrafter"/>
</dbReference>
<name>A0A5A8DXJ3_CAFRO</name>
<evidence type="ECO:0000313" key="15">
    <source>
        <dbReference type="EMBL" id="KAA0170232.1"/>
    </source>
</evidence>
<dbReference type="GO" id="GO:0005685">
    <property type="term" value="C:U1 snRNP"/>
    <property type="evidence" value="ECO:0007669"/>
    <property type="project" value="TreeGrafter"/>
</dbReference>
<dbReference type="EMBL" id="VLTO01000062">
    <property type="protein sequence ID" value="KAA0170232.1"/>
    <property type="molecule type" value="Genomic_DNA"/>
</dbReference>
<dbReference type="Proteomes" id="UP000322899">
    <property type="component" value="Unassembled WGS sequence"/>
</dbReference>
<dbReference type="GO" id="GO:0071013">
    <property type="term" value="C:catalytic step 2 spliceosome"/>
    <property type="evidence" value="ECO:0007669"/>
    <property type="project" value="TreeGrafter"/>
</dbReference>
<dbReference type="EMBL" id="VLTM01000072">
    <property type="protein sequence ID" value="KAA0158085.1"/>
    <property type="molecule type" value="Genomic_DNA"/>
</dbReference>
<dbReference type="GO" id="GO:0046540">
    <property type="term" value="C:U4/U6 x U5 tri-snRNP complex"/>
    <property type="evidence" value="ECO:0007669"/>
    <property type="project" value="TreeGrafter"/>
</dbReference>
<comment type="subcellular location">
    <subcellularLocation>
        <location evidence="2">Cytoplasm</location>
    </subcellularLocation>
    <subcellularLocation>
        <location evidence="1">Nucleus</location>
    </subcellularLocation>
</comment>
<dbReference type="SMART" id="SM00651">
    <property type="entry name" value="Sm"/>
    <property type="match status" value="1"/>
</dbReference>
<dbReference type="GO" id="GO:0000398">
    <property type="term" value="P:mRNA splicing, via spliceosome"/>
    <property type="evidence" value="ECO:0007669"/>
    <property type="project" value="TreeGrafter"/>
</dbReference>
<evidence type="ECO:0000256" key="10">
    <source>
        <dbReference type="ARBA" id="ARBA00041355"/>
    </source>
</evidence>
<dbReference type="EMBL" id="VLTN01000067">
    <property type="protein sequence ID" value="KAA0147416.1"/>
    <property type="molecule type" value="Genomic_DNA"/>
</dbReference>
<comment type="caution">
    <text evidence="15">The sequence shown here is derived from an EMBL/GenBank/DDBJ whole genome shotgun (WGS) entry which is preliminary data.</text>
</comment>
<sequence>MAAKRSSKMLHYINYRMRVTISDNRQLVGTLLAFDKFMNLVLGETEEFRVVKSRKASGSAVEEEQRRVLGLVILRGSSVISLQVEAPPRGEAKAAAAAGPGVARAAGRGALPPAGAAMGMAGPAAGLAGPVAGVGGPGMSAMHPGMPPGMPRGMPGSVPGMHGMPPGMPGMPPRGYPQGMPPPGRG</sequence>
<dbReference type="PROSITE" id="PS52002">
    <property type="entry name" value="SM"/>
    <property type="match status" value="1"/>
</dbReference>
<dbReference type="InterPro" id="IPR010920">
    <property type="entry name" value="LSM_dom_sf"/>
</dbReference>
<dbReference type="InterPro" id="IPR050914">
    <property type="entry name" value="snRNP_SmB/NAA38-like"/>
</dbReference>
<gene>
    <name evidence="15" type="ORF">FNF27_06665</name>
    <name evidence="14" type="ORF">FNF28_04249</name>
    <name evidence="12" type="ORF">FNF29_07361</name>
    <name evidence="13" type="ORF">FNF31_05588</name>
</gene>
<dbReference type="Proteomes" id="UP000325113">
    <property type="component" value="Unassembled WGS sequence"/>
</dbReference>
<evidence type="ECO:0000256" key="8">
    <source>
        <dbReference type="ARBA" id="ARBA00023242"/>
    </source>
</evidence>
<keyword evidence="6" id="KW-0694">RNA-binding</keyword>
<dbReference type="OMA" id="KMINYRM"/>
<evidence type="ECO:0000313" key="18">
    <source>
        <dbReference type="Proteomes" id="UP000324907"/>
    </source>
</evidence>
<dbReference type="AlphaFoldDB" id="A0A5A8DXJ3"/>
<evidence type="ECO:0000313" key="12">
    <source>
        <dbReference type="EMBL" id="KAA0147416.1"/>
    </source>
</evidence>
<dbReference type="GO" id="GO:0071004">
    <property type="term" value="C:U2-type prespliceosome"/>
    <property type="evidence" value="ECO:0007669"/>
    <property type="project" value="TreeGrafter"/>
</dbReference>
<dbReference type="Pfam" id="PF01423">
    <property type="entry name" value="LSM"/>
    <property type="match status" value="1"/>
</dbReference>
<evidence type="ECO:0000313" key="14">
    <source>
        <dbReference type="EMBL" id="KAA0163329.1"/>
    </source>
</evidence>
<evidence type="ECO:0000256" key="6">
    <source>
        <dbReference type="ARBA" id="ARBA00022884"/>
    </source>
</evidence>
<dbReference type="PANTHER" id="PTHR10701">
    <property type="entry name" value="SMALL NUCLEAR RIBONUCLEOPROTEIN-ASSOCIATED PROTEIN B AND N"/>
    <property type="match status" value="1"/>
</dbReference>
<dbReference type="EMBL" id="VLTL01000067">
    <property type="protein sequence ID" value="KAA0163329.1"/>
    <property type="molecule type" value="Genomic_DNA"/>
</dbReference>
<comment type="similarity">
    <text evidence="3">Belongs to the snRNP SmB/SmN family.</text>
</comment>
<organism evidence="15 16">
    <name type="scientific">Cafeteria roenbergensis</name>
    <name type="common">Marine flagellate</name>
    <dbReference type="NCBI Taxonomy" id="33653"/>
    <lineage>
        <taxon>Eukaryota</taxon>
        <taxon>Sar</taxon>
        <taxon>Stramenopiles</taxon>
        <taxon>Bigyra</taxon>
        <taxon>Opalozoa</taxon>
        <taxon>Bicosoecida</taxon>
        <taxon>Cafeteriaceae</taxon>
        <taxon>Cafeteria</taxon>
    </lineage>
</organism>
<reference evidence="16 17" key="1">
    <citation type="submission" date="2019-07" db="EMBL/GenBank/DDBJ databases">
        <title>Genomes of Cafeteria roenbergensis.</title>
        <authorList>
            <person name="Fischer M.G."/>
            <person name="Hackl T."/>
            <person name="Roman M."/>
        </authorList>
    </citation>
    <scope>NUCLEOTIDE SEQUENCE [LARGE SCALE GENOMIC DNA]</scope>
    <source>
        <strain evidence="12 17">BVI</strain>
        <strain evidence="13 19">Cflag</strain>
        <strain evidence="15 16">E4-10P</strain>
        <strain evidence="14 18">RCC970-E3</strain>
    </source>
</reference>
<evidence type="ECO:0000256" key="4">
    <source>
        <dbReference type="ARBA" id="ARBA00022490"/>
    </source>
</evidence>
<evidence type="ECO:0000256" key="2">
    <source>
        <dbReference type="ARBA" id="ARBA00004496"/>
    </source>
</evidence>
<keyword evidence="17" id="KW-1185">Reference proteome</keyword>
<evidence type="ECO:0000256" key="9">
    <source>
        <dbReference type="ARBA" id="ARBA00023274"/>
    </source>
</evidence>
<dbReference type="GO" id="GO:0005737">
    <property type="term" value="C:cytoplasm"/>
    <property type="evidence" value="ECO:0007669"/>
    <property type="project" value="UniProtKB-SubCell"/>
</dbReference>
<evidence type="ECO:0000313" key="19">
    <source>
        <dbReference type="Proteomes" id="UP000325113"/>
    </source>
</evidence>
<keyword evidence="7" id="KW-0508">mRNA splicing</keyword>
<dbReference type="Proteomes" id="UP000324907">
    <property type="component" value="Unassembled WGS sequence"/>
</dbReference>
<dbReference type="CDD" id="cd01717">
    <property type="entry name" value="Sm_B"/>
    <property type="match status" value="1"/>
</dbReference>
<evidence type="ECO:0000256" key="7">
    <source>
        <dbReference type="ARBA" id="ARBA00023187"/>
    </source>
</evidence>
<keyword evidence="9" id="KW-0687">Ribonucleoprotein</keyword>
<accession>A0A5A8DXJ3</accession>
<dbReference type="Gene3D" id="2.30.30.100">
    <property type="match status" value="1"/>
</dbReference>
<dbReference type="GO" id="GO:0003723">
    <property type="term" value="F:RNA binding"/>
    <property type="evidence" value="ECO:0007669"/>
    <property type="project" value="UniProtKB-KW"/>
</dbReference>
<evidence type="ECO:0000256" key="5">
    <source>
        <dbReference type="ARBA" id="ARBA00022664"/>
    </source>
</evidence>
<dbReference type="GO" id="GO:0070990">
    <property type="term" value="F:snRNP binding"/>
    <property type="evidence" value="ECO:0007669"/>
    <property type="project" value="TreeGrafter"/>
</dbReference>
<dbReference type="GO" id="GO:0005682">
    <property type="term" value="C:U5 snRNP"/>
    <property type="evidence" value="ECO:0007669"/>
    <property type="project" value="TreeGrafter"/>
</dbReference>
<evidence type="ECO:0000313" key="16">
    <source>
        <dbReference type="Proteomes" id="UP000322899"/>
    </source>
</evidence>
<feature type="domain" description="Sm" evidence="11">
    <location>
        <begin position="4"/>
        <end position="88"/>
    </location>
</feature>
<evidence type="ECO:0000313" key="17">
    <source>
        <dbReference type="Proteomes" id="UP000323011"/>
    </source>
</evidence>
<dbReference type="Proteomes" id="UP000323011">
    <property type="component" value="Unassembled WGS sequence"/>
</dbReference>
<evidence type="ECO:0000313" key="13">
    <source>
        <dbReference type="EMBL" id="KAA0158085.1"/>
    </source>
</evidence>
<keyword evidence="8" id="KW-0539">Nucleus</keyword>
<evidence type="ECO:0000259" key="11">
    <source>
        <dbReference type="PROSITE" id="PS52002"/>
    </source>
</evidence>
<dbReference type="PANTHER" id="PTHR10701:SF0">
    <property type="entry name" value="SMALL NUCLEAR RIBONUCLEOPROTEIN-ASSOCIATED PROTEIN B"/>
    <property type="match status" value="1"/>
</dbReference>
<dbReference type="InterPro" id="IPR047575">
    <property type="entry name" value="Sm"/>
</dbReference>
<dbReference type="GO" id="GO:0005686">
    <property type="term" value="C:U2 snRNP"/>
    <property type="evidence" value="ECO:0007669"/>
    <property type="project" value="TreeGrafter"/>
</dbReference>
<protein>
    <recommendedName>
        <fullName evidence="10">Sm protein B</fullName>
    </recommendedName>
</protein>
<dbReference type="SUPFAM" id="SSF50182">
    <property type="entry name" value="Sm-like ribonucleoproteins"/>
    <property type="match status" value="1"/>
</dbReference>
<evidence type="ECO:0000256" key="3">
    <source>
        <dbReference type="ARBA" id="ARBA00009123"/>
    </source>
</evidence>
<keyword evidence="4" id="KW-0963">Cytoplasm</keyword>